<reference evidence="2" key="1">
    <citation type="submission" date="2016-02" db="EMBL/GenBank/DDBJ databases">
        <title>Draft genome sequence of Microdochium bolleyi, a fungal endophyte of beachgrass.</title>
        <authorList>
            <consortium name="DOE Joint Genome Institute"/>
            <person name="David A.S."/>
            <person name="May G."/>
            <person name="Haridas S."/>
            <person name="Lim J."/>
            <person name="Wang M."/>
            <person name="Labutti K."/>
            <person name="Lipzen A."/>
            <person name="Barry K."/>
            <person name="Grigoriev I.V."/>
        </authorList>
    </citation>
    <scope>NUCLEOTIDE SEQUENCE [LARGE SCALE GENOMIC DNA]</scope>
    <source>
        <strain evidence="2">J235TASD1</strain>
    </source>
</reference>
<dbReference type="Proteomes" id="UP000070501">
    <property type="component" value="Unassembled WGS sequence"/>
</dbReference>
<evidence type="ECO:0000313" key="1">
    <source>
        <dbReference type="EMBL" id="KXJ85008.1"/>
    </source>
</evidence>
<dbReference type="OrthoDB" id="3594103at2759"/>
<dbReference type="EMBL" id="KQ964303">
    <property type="protein sequence ID" value="KXJ85008.1"/>
    <property type="molecule type" value="Genomic_DNA"/>
</dbReference>
<accession>A0A136IJR5</accession>
<dbReference type="InParanoid" id="A0A136IJR5"/>
<sequence>MSGVSGAAGQIIVNFLYKGSYEAPTLWNDELLMKDGGAESLRCSFDVLATAKKYDIGSLATLAQEYIESWTDQLEPAKALVAIKKACSLPDAKDEWLRNHTKTLLSATYTNIEAFLASAIMTAEHAESAISITEMMLRTVISSIMERQIEKQKEREAAREVKETSPATEQELRAEIEVIEAKKANRGGYLLKKDRIGLQKSWLS</sequence>
<protein>
    <recommendedName>
        <fullName evidence="3">BTB domain-containing protein</fullName>
    </recommendedName>
</protein>
<proteinExistence type="predicted"/>
<gene>
    <name evidence="1" type="ORF">Micbo1qcDRAFT_181188</name>
</gene>
<evidence type="ECO:0008006" key="3">
    <source>
        <dbReference type="Google" id="ProtNLM"/>
    </source>
</evidence>
<name>A0A136IJR5_9PEZI</name>
<dbReference type="AlphaFoldDB" id="A0A136IJR5"/>
<keyword evidence="2" id="KW-1185">Reference proteome</keyword>
<organism evidence="1 2">
    <name type="scientific">Microdochium bolleyi</name>
    <dbReference type="NCBI Taxonomy" id="196109"/>
    <lineage>
        <taxon>Eukaryota</taxon>
        <taxon>Fungi</taxon>
        <taxon>Dikarya</taxon>
        <taxon>Ascomycota</taxon>
        <taxon>Pezizomycotina</taxon>
        <taxon>Sordariomycetes</taxon>
        <taxon>Xylariomycetidae</taxon>
        <taxon>Xylariales</taxon>
        <taxon>Microdochiaceae</taxon>
        <taxon>Microdochium</taxon>
    </lineage>
</organism>
<evidence type="ECO:0000313" key="2">
    <source>
        <dbReference type="Proteomes" id="UP000070501"/>
    </source>
</evidence>